<evidence type="ECO:0000256" key="4">
    <source>
        <dbReference type="ARBA" id="ARBA00009567"/>
    </source>
</evidence>
<evidence type="ECO:0000313" key="10">
    <source>
        <dbReference type="EMBL" id="CAD7705140.1"/>
    </source>
</evidence>
<evidence type="ECO:0000256" key="5">
    <source>
        <dbReference type="ARBA" id="ARBA00020264"/>
    </source>
</evidence>
<dbReference type="OrthoDB" id="166907at2759"/>
<keyword evidence="8" id="KW-0539">Nucleus</keyword>
<dbReference type="InterPro" id="IPR019519">
    <property type="entry name" value="Elp5"/>
</dbReference>
<dbReference type="GO" id="GO:0000049">
    <property type="term" value="F:tRNA binding"/>
    <property type="evidence" value="ECO:0007669"/>
    <property type="project" value="TreeGrafter"/>
</dbReference>
<dbReference type="GO" id="GO:0005634">
    <property type="term" value="C:nucleus"/>
    <property type="evidence" value="ECO:0007669"/>
    <property type="project" value="UniProtKB-SubCell"/>
</dbReference>
<dbReference type="Pfam" id="PF10483">
    <property type="entry name" value="Elong_Iki1"/>
    <property type="match status" value="1"/>
</dbReference>
<proteinExistence type="inferred from homology"/>
<dbReference type="PANTHER" id="PTHR15641:SF1">
    <property type="entry name" value="ELONGATOR COMPLEX PROTEIN 5"/>
    <property type="match status" value="1"/>
</dbReference>
<accession>A0A8S1JDP4</accession>
<keyword evidence="11" id="KW-1185">Reference proteome</keyword>
<feature type="region of interest" description="Disordered" evidence="9">
    <location>
        <begin position="107"/>
        <end position="129"/>
    </location>
</feature>
<sequence>MRACRVVVEKEWFSLAPSGGVATFQPPTEMRVDAKQAALAAMKGLEPSQSDNTSLESNLMKDMDGGMKLTLTSQERRAKEAVVLPYEKSQGAQCSELNVAQESLGEIHYVRDSESEYDSDEDPDEDLDI</sequence>
<reference evidence="10" key="1">
    <citation type="submission" date="2020-12" db="EMBL/GenBank/DDBJ databases">
        <authorList>
            <person name="Iha C."/>
        </authorList>
    </citation>
    <scope>NUCLEOTIDE SEQUENCE</scope>
</reference>
<evidence type="ECO:0000256" key="2">
    <source>
        <dbReference type="ARBA" id="ARBA00004496"/>
    </source>
</evidence>
<dbReference type="GO" id="GO:0005829">
    <property type="term" value="C:cytosol"/>
    <property type="evidence" value="ECO:0007669"/>
    <property type="project" value="TreeGrafter"/>
</dbReference>
<feature type="compositionally biased region" description="Acidic residues" evidence="9">
    <location>
        <begin position="115"/>
        <end position="129"/>
    </location>
</feature>
<evidence type="ECO:0000256" key="8">
    <source>
        <dbReference type="ARBA" id="ARBA00023242"/>
    </source>
</evidence>
<dbReference type="GO" id="GO:0002098">
    <property type="term" value="P:tRNA wobble uridine modification"/>
    <property type="evidence" value="ECO:0007669"/>
    <property type="project" value="InterPro"/>
</dbReference>
<evidence type="ECO:0000256" key="9">
    <source>
        <dbReference type="SAM" id="MobiDB-lite"/>
    </source>
</evidence>
<evidence type="ECO:0000256" key="1">
    <source>
        <dbReference type="ARBA" id="ARBA00004123"/>
    </source>
</evidence>
<comment type="similarity">
    <text evidence="4">Belongs to the ELP5 family.</text>
</comment>
<evidence type="ECO:0000256" key="6">
    <source>
        <dbReference type="ARBA" id="ARBA00022490"/>
    </source>
</evidence>
<dbReference type="Proteomes" id="UP000708148">
    <property type="component" value="Unassembled WGS sequence"/>
</dbReference>
<dbReference type="PANTHER" id="PTHR15641">
    <property type="entry name" value="ELONGATOR COMPLEX PROTEIN 5"/>
    <property type="match status" value="1"/>
</dbReference>
<organism evidence="10 11">
    <name type="scientific">Ostreobium quekettii</name>
    <dbReference type="NCBI Taxonomy" id="121088"/>
    <lineage>
        <taxon>Eukaryota</taxon>
        <taxon>Viridiplantae</taxon>
        <taxon>Chlorophyta</taxon>
        <taxon>core chlorophytes</taxon>
        <taxon>Ulvophyceae</taxon>
        <taxon>TCBD clade</taxon>
        <taxon>Bryopsidales</taxon>
        <taxon>Ostreobineae</taxon>
        <taxon>Ostreobiaceae</taxon>
        <taxon>Ostreobium</taxon>
    </lineage>
</organism>
<comment type="pathway">
    <text evidence="3">tRNA modification; 5-methoxycarbonylmethyl-2-thiouridine-tRNA biosynthesis.</text>
</comment>
<comment type="caution">
    <text evidence="10">The sequence shown here is derived from an EMBL/GenBank/DDBJ whole genome shotgun (WGS) entry which is preliminary data.</text>
</comment>
<protein>
    <recommendedName>
        <fullName evidence="5">Elongator complex protein 5</fullName>
    </recommendedName>
</protein>
<dbReference type="GO" id="GO:0033588">
    <property type="term" value="C:elongator holoenzyme complex"/>
    <property type="evidence" value="ECO:0007669"/>
    <property type="project" value="InterPro"/>
</dbReference>
<name>A0A8S1JDP4_9CHLO</name>
<keyword evidence="7" id="KW-0819">tRNA processing</keyword>
<dbReference type="EMBL" id="CAJHUC010003033">
    <property type="protein sequence ID" value="CAD7705140.1"/>
    <property type="molecule type" value="Genomic_DNA"/>
</dbReference>
<comment type="subcellular location">
    <subcellularLocation>
        <location evidence="2">Cytoplasm</location>
    </subcellularLocation>
    <subcellularLocation>
        <location evidence="1">Nucleus</location>
    </subcellularLocation>
</comment>
<evidence type="ECO:0000256" key="3">
    <source>
        <dbReference type="ARBA" id="ARBA00005043"/>
    </source>
</evidence>
<evidence type="ECO:0000256" key="7">
    <source>
        <dbReference type="ARBA" id="ARBA00022694"/>
    </source>
</evidence>
<evidence type="ECO:0000313" key="11">
    <source>
        <dbReference type="Proteomes" id="UP000708148"/>
    </source>
</evidence>
<dbReference type="AlphaFoldDB" id="A0A8S1JDP4"/>
<gene>
    <name evidence="10" type="ORF">OSTQU699_LOCUS10495</name>
</gene>
<keyword evidence="6" id="KW-0963">Cytoplasm</keyword>